<accession>A0A101M315</accession>
<dbReference type="AlphaFoldDB" id="A0A101M315"/>
<geneLocation type="mitochondrion" evidence="1"/>
<dbReference type="EMBL" id="LKAM01000002">
    <property type="protein sequence ID" value="KUM50134.1"/>
    <property type="molecule type" value="Genomic_DNA"/>
</dbReference>
<comment type="caution">
    <text evidence="1">The sequence shown here is derived from an EMBL/GenBank/DDBJ whole genome shotgun (WGS) entry which is preliminary data.</text>
</comment>
<proteinExistence type="predicted"/>
<keyword evidence="1" id="KW-0496">Mitochondrion</keyword>
<name>A0A101M315_PICGL</name>
<sequence length="63" mass="7695">MLVLQFKQYSIHQDRKGVLILNSVCKYIHTKQALKKEGRETLLRQKEKRECNKLPFRVEFRNY</sequence>
<reference evidence="1" key="1">
    <citation type="journal article" date="2015" name="Genome Biol. Evol.">
        <title>Organellar Genomes of White Spruce (Picea glauca): Assembly and Annotation.</title>
        <authorList>
            <person name="Jackman S.D."/>
            <person name="Warren R.L."/>
            <person name="Gibb E.A."/>
            <person name="Vandervalk B.P."/>
            <person name="Mohamadi H."/>
            <person name="Chu J."/>
            <person name="Raymond A."/>
            <person name="Pleasance S."/>
            <person name="Coope R."/>
            <person name="Wildung M.R."/>
            <person name="Ritland C.E."/>
            <person name="Bousquet J."/>
            <person name="Jones S.J."/>
            <person name="Bohlmann J."/>
            <person name="Birol I."/>
        </authorList>
    </citation>
    <scope>NUCLEOTIDE SEQUENCE [LARGE SCALE GENOMIC DNA]</scope>
    <source>
        <tissue evidence="1">Flushing bud</tissue>
    </source>
</reference>
<organism evidence="1">
    <name type="scientific">Picea glauca</name>
    <name type="common">White spruce</name>
    <name type="synonym">Pinus glauca</name>
    <dbReference type="NCBI Taxonomy" id="3330"/>
    <lineage>
        <taxon>Eukaryota</taxon>
        <taxon>Viridiplantae</taxon>
        <taxon>Streptophyta</taxon>
        <taxon>Embryophyta</taxon>
        <taxon>Tracheophyta</taxon>
        <taxon>Spermatophyta</taxon>
        <taxon>Pinopsida</taxon>
        <taxon>Pinidae</taxon>
        <taxon>Conifers I</taxon>
        <taxon>Pinales</taxon>
        <taxon>Pinaceae</taxon>
        <taxon>Picea</taxon>
    </lineage>
</organism>
<protein>
    <submittedName>
        <fullName evidence="1">Uncharacterized protein</fullName>
    </submittedName>
</protein>
<evidence type="ECO:0000313" key="1">
    <source>
        <dbReference type="EMBL" id="KUM50134.1"/>
    </source>
</evidence>
<gene>
    <name evidence="1" type="ORF">ABT39_MTgene3362</name>
</gene>